<evidence type="ECO:0000313" key="8">
    <source>
        <dbReference type="EMBL" id="KZM74382.1"/>
    </source>
</evidence>
<evidence type="ECO:0000256" key="4">
    <source>
        <dbReference type="ARBA" id="ARBA00022989"/>
    </source>
</evidence>
<dbReference type="InterPro" id="IPR032689">
    <property type="entry name" value="TraG-D_C"/>
</dbReference>
<dbReference type="Pfam" id="PF12696">
    <property type="entry name" value="TraG-D_C"/>
    <property type="match status" value="1"/>
</dbReference>
<dbReference type="EMBL" id="LWGR01000005">
    <property type="protein sequence ID" value="KZM74382.1"/>
    <property type="molecule type" value="Genomic_DNA"/>
</dbReference>
<feature type="domain" description="TraD/TraG TraM recognition site" evidence="7">
    <location>
        <begin position="335"/>
        <end position="421"/>
    </location>
</feature>
<evidence type="ECO:0000256" key="2">
    <source>
        <dbReference type="ARBA" id="ARBA00022475"/>
    </source>
</evidence>
<evidence type="ECO:0000313" key="9">
    <source>
        <dbReference type="Proteomes" id="UP000076512"/>
    </source>
</evidence>
<dbReference type="GO" id="GO:0005886">
    <property type="term" value="C:plasma membrane"/>
    <property type="evidence" value="ECO:0007669"/>
    <property type="project" value="UniProtKB-SubCell"/>
</dbReference>
<proteinExistence type="predicted"/>
<evidence type="ECO:0000256" key="1">
    <source>
        <dbReference type="ARBA" id="ARBA00004651"/>
    </source>
</evidence>
<dbReference type="InterPro" id="IPR027417">
    <property type="entry name" value="P-loop_NTPase"/>
</dbReference>
<gene>
    <name evidence="8" type="ORF">AWN90_25210</name>
</gene>
<keyword evidence="5 6" id="KW-0472">Membrane</keyword>
<comment type="subcellular location">
    <subcellularLocation>
        <location evidence="1">Cell membrane</location>
        <topology evidence="1">Multi-pass membrane protein</topology>
    </subcellularLocation>
</comment>
<accession>A0A164NHV7</accession>
<comment type="caution">
    <text evidence="8">The sequence shown here is derived from an EMBL/GenBank/DDBJ whole genome shotgun (WGS) entry which is preliminary data.</text>
</comment>
<dbReference type="OrthoDB" id="226701at2"/>
<evidence type="ECO:0000256" key="5">
    <source>
        <dbReference type="ARBA" id="ARBA00023136"/>
    </source>
</evidence>
<keyword evidence="9" id="KW-1185">Reference proteome</keyword>
<sequence>MAVVVVVGIVVVLGLIAVVAMRIRTRGRVPVDRKARLLGTGKALEPLTESGARQKAEDCGRRLGMDEPPGVVVGTAVAGRRRLYGSYEDLHVDIWGTRQGKTTCRTIPAILAANGPVIATSAKRDVVDATRDVRAENRRRIWVFDPEAIAGEAPTWFWDPLAWVGGDEHRAALLAGHFAEAYPCADTEDHFEIGAEELLALLFLAASVGERRIAEVWGWVTYSQDTEPIEILRAAHHSSAGSGLAAIYNSSVYEQTRVFNTAKQMVQCLRLPNVLDWITPSAERTRFDEHEFVERNDTLYALSVGGPSSVAPLVGALLEAVLTVAAAQDQPTASPLLMVVDDAANLARWRDFPQRYGYYGSRGIVMMTMLQSWSQGVRCWGADGMSELWSAATVRVLGSGVDDMPFLRDRAEVLGPGTLTAADLRSLPRGRAIVFPSGAPPVLIETQPWWNGPYAAEVERSLNRHDPRRRPLFDALIFSRSESSGTVTKIPAEETHPSA</sequence>
<dbReference type="Gene3D" id="3.40.50.300">
    <property type="entry name" value="P-loop containing nucleotide triphosphate hydrolases"/>
    <property type="match status" value="1"/>
</dbReference>
<keyword evidence="4 6" id="KW-1133">Transmembrane helix</keyword>
<keyword evidence="3 6" id="KW-0812">Transmembrane</keyword>
<dbReference type="RefSeq" id="WP_067587752.1">
    <property type="nucleotide sequence ID" value="NZ_JABMCZ010000005.1"/>
</dbReference>
<dbReference type="SUPFAM" id="SSF52540">
    <property type="entry name" value="P-loop containing nucleoside triphosphate hydrolases"/>
    <property type="match status" value="1"/>
</dbReference>
<feature type="transmembrane region" description="Helical" evidence="6">
    <location>
        <begin position="6"/>
        <end position="23"/>
    </location>
</feature>
<dbReference type="STRING" id="455432.AWN90_25210"/>
<reference evidence="8 9" key="1">
    <citation type="submission" date="2016-04" db="EMBL/GenBank/DDBJ databases">
        <authorList>
            <person name="Evans L.H."/>
            <person name="Alamgir A."/>
            <person name="Owens N."/>
            <person name="Weber N.D."/>
            <person name="Virtaneva K."/>
            <person name="Barbian K."/>
            <person name="Babar A."/>
            <person name="Rosenke K."/>
        </authorList>
    </citation>
    <scope>NUCLEOTIDE SEQUENCE [LARGE SCALE GENOMIC DNA]</scope>
    <source>
        <strain evidence="8 9">IFM 0406</strain>
    </source>
</reference>
<dbReference type="InterPro" id="IPR051539">
    <property type="entry name" value="T4SS-coupling_protein"/>
</dbReference>
<dbReference type="PANTHER" id="PTHR37937:SF1">
    <property type="entry name" value="CONJUGATIVE TRANSFER: DNA TRANSPORT"/>
    <property type="match status" value="1"/>
</dbReference>
<dbReference type="CDD" id="cd01127">
    <property type="entry name" value="TrwB_TraG_TraD_VirD4"/>
    <property type="match status" value="1"/>
</dbReference>
<evidence type="ECO:0000259" key="7">
    <source>
        <dbReference type="Pfam" id="PF12696"/>
    </source>
</evidence>
<dbReference type="AlphaFoldDB" id="A0A164NHV7"/>
<dbReference type="Proteomes" id="UP000076512">
    <property type="component" value="Unassembled WGS sequence"/>
</dbReference>
<evidence type="ECO:0000256" key="3">
    <source>
        <dbReference type="ARBA" id="ARBA00022692"/>
    </source>
</evidence>
<dbReference type="PANTHER" id="PTHR37937">
    <property type="entry name" value="CONJUGATIVE TRANSFER: DNA TRANSPORT"/>
    <property type="match status" value="1"/>
</dbReference>
<name>A0A164NHV7_9NOCA</name>
<evidence type="ECO:0000256" key="6">
    <source>
        <dbReference type="SAM" id="Phobius"/>
    </source>
</evidence>
<organism evidence="8 9">
    <name type="scientific">Nocardia terpenica</name>
    <dbReference type="NCBI Taxonomy" id="455432"/>
    <lineage>
        <taxon>Bacteria</taxon>
        <taxon>Bacillati</taxon>
        <taxon>Actinomycetota</taxon>
        <taxon>Actinomycetes</taxon>
        <taxon>Mycobacteriales</taxon>
        <taxon>Nocardiaceae</taxon>
        <taxon>Nocardia</taxon>
    </lineage>
</organism>
<keyword evidence="2" id="KW-1003">Cell membrane</keyword>
<protein>
    <recommendedName>
        <fullName evidence="7">TraD/TraG TraM recognition site domain-containing protein</fullName>
    </recommendedName>
</protein>